<dbReference type="PROSITE" id="PS50928">
    <property type="entry name" value="ABC_TM1"/>
    <property type="match status" value="1"/>
</dbReference>
<dbReference type="GO" id="GO:0005886">
    <property type="term" value="C:plasma membrane"/>
    <property type="evidence" value="ECO:0007669"/>
    <property type="project" value="UniProtKB-SubCell"/>
</dbReference>
<keyword evidence="4 7" id="KW-0812">Transmembrane</keyword>
<comment type="subcellular location">
    <subcellularLocation>
        <location evidence="1 7">Cell membrane</location>
        <topology evidence="1 7">Multi-pass membrane protein</topology>
    </subcellularLocation>
</comment>
<reference evidence="9 10" key="1">
    <citation type="submission" date="2015-09" db="EMBL/GenBank/DDBJ databases">
        <authorList>
            <consortium name="Swine Surveillance"/>
        </authorList>
    </citation>
    <scope>NUCLEOTIDE SEQUENCE [LARGE SCALE GENOMIC DNA]</scope>
    <source>
        <strain evidence="9 10">16</strain>
    </source>
</reference>
<evidence type="ECO:0000256" key="3">
    <source>
        <dbReference type="ARBA" id="ARBA00022475"/>
    </source>
</evidence>
<gene>
    <name evidence="9" type="ORF">ABB55_13190</name>
</gene>
<name>A0A0N8GF15_9HYPH</name>
<sequence length="251" mass="27156">MLIGGYRIPAMASLVVWAIVWEIVGRADLTLLIPPLSATLVRLAEIAGTESFWEAVGITARTFAAGSAVAILVGVPVGILMGRVPLLDRLLLPWVNVFISAPLSALVPVIMAIFGFGETTIVLTVVLFAIWIVILDARAGTQSISPSLVEMARVYGASRWQAFSKIYVLSALPEILTGIRLGLLRAVKGVIIGQLLVSVVGFGRLFEIYSSNFLMEHMWAMLIVLFGLAFLIDTLLGAIERRVDYFAGSRN</sequence>
<evidence type="ECO:0000256" key="1">
    <source>
        <dbReference type="ARBA" id="ARBA00004651"/>
    </source>
</evidence>
<keyword evidence="2 7" id="KW-0813">Transport</keyword>
<evidence type="ECO:0000256" key="7">
    <source>
        <dbReference type="RuleBase" id="RU363032"/>
    </source>
</evidence>
<evidence type="ECO:0000256" key="2">
    <source>
        <dbReference type="ARBA" id="ARBA00022448"/>
    </source>
</evidence>
<dbReference type="Gene3D" id="1.10.3720.10">
    <property type="entry name" value="MetI-like"/>
    <property type="match status" value="1"/>
</dbReference>
<dbReference type="CDD" id="cd06261">
    <property type="entry name" value="TM_PBP2"/>
    <property type="match status" value="1"/>
</dbReference>
<dbReference type="InterPro" id="IPR000515">
    <property type="entry name" value="MetI-like"/>
</dbReference>
<evidence type="ECO:0000256" key="6">
    <source>
        <dbReference type="ARBA" id="ARBA00023136"/>
    </source>
</evidence>
<dbReference type="PANTHER" id="PTHR30151:SF0">
    <property type="entry name" value="ABC TRANSPORTER PERMEASE PROTEIN MJ0413-RELATED"/>
    <property type="match status" value="1"/>
</dbReference>
<keyword evidence="10" id="KW-1185">Reference proteome</keyword>
<feature type="transmembrane region" description="Helical" evidence="7">
    <location>
        <begin position="12"/>
        <end position="33"/>
    </location>
</feature>
<keyword evidence="6 7" id="KW-0472">Membrane</keyword>
<reference evidence="9 10" key="2">
    <citation type="submission" date="2015-10" db="EMBL/GenBank/DDBJ databases">
        <title>Draft Genome Sequence of Prosthecomicrobium hirschii ATCC 27832.</title>
        <authorList>
            <person name="Daniel J."/>
            <person name="Givan S.A."/>
            <person name="Brun Y.V."/>
            <person name="Brown P.J."/>
        </authorList>
    </citation>
    <scope>NUCLEOTIDE SEQUENCE [LARGE SCALE GENOMIC DNA]</scope>
    <source>
        <strain evidence="9 10">16</strain>
    </source>
</reference>
<proteinExistence type="inferred from homology"/>
<evidence type="ECO:0000256" key="4">
    <source>
        <dbReference type="ARBA" id="ARBA00022692"/>
    </source>
</evidence>
<dbReference type="InterPro" id="IPR035906">
    <property type="entry name" value="MetI-like_sf"/>
</dbReference>
<comment type="caution">
    <text evidence="9">The sequence shown here is derived from an EMBL/GenBank/DDBJ whole genome shotgun (WGS) entry which is preliminary data.</text>
</comment>
<feature type="domain" description="ABC transmembrane type-1" evidence="8">
    <location>
        <begin position="56"/>
        <end position="236"/>
    </location>
</feature>
<dbReference type="EMBL" id="LJYW01000001">
    <property type="protein sequence ID" value="KPL53057.1"/>
    <property type="molecule type" value="Genomic_DNA"/>
</dbReference>
<evidence type="ECO:0000313" key="9">
    <source>
        <dbReference type="EMBL" id="KPL53057.1"/>
    </source>
</evidence>
<feature type="transmembrane region" description="Helical" evidence="7">
    <location>
        <begin position="186"/>
        <end position="206"/>
    </location>
</feature>
<keyword evidence="3" id="KW-1003">Cell membrane</keyword>
<dbReference type="AlphaFoldDB" id="A0A0N8GF15"/>
<dbReference type="Pfam" id="PF00528">
    <property type="entry name" value="BPD_transp_1"/>
    <property type="match status" value="1"/>
</dbReference>
<accession>A0A0N8GF15</accession>
<dbReference type="SUPFAM" id="SSF161098">
    <property type="entry name" value="MetI-like"/>
    <property type="match status" value="1"/>
</dbReference>
<comment type="similarity">
    <text evidence="7">Belongs to the binding-protein-dependent transport system permease family.</text>
</comment>
<organism evidence="9 10">
    <name type="scientific">Prosthecodimorpha hirschii</name>
    <dbReference type="NCBI Taxonomy" id="665126"/>
    <lineage>
        <taxon>Bacteria</taxon>
        <taxon>Pseudomonadati</taxon>
        <taxon>Pseudomonadota</taxon>
        <taxon>Alphaproteobacteria</taxon>
        <taxon>Hyphomicrobiales</taxon>
        <taxon>Ancalomicrobiaceae</taxon>
        <taxon>Prosthecodimorpha</taxon>
    </lineage>
</organism>
<dbReference type="Proteomes" id="UP000048984">
    <property type="component" value="Unassembled WGS sequence"/>
</dbReference>
<keyword evidence="5 7" id="KW-1133">Transmembrane helix</keyword>
<feature type="transmembrane region" description="Helical" evidence="7">
    <location>
        <begin position="120"/>
        <end position="137"/>
    </location>
</feature>
<protein>
    <submittedName>
        <fullName evidence="9">ABC transporter permease</fullName>
    </submittedName>
</protein>
<dbReference type="OrthoDB" id="9799271at2"/>
<evidence type="ECO:0000313" key="10">
    <source>
        <dbReference type="Proteomes" id="UP000048984"/>
    </source>
</evidence>
<dbReference type="GO" id="GO:0055085">
    <property type="term" value="P:transmembrane transport"/>
    <property type="evidence" value="ECO:0007669"/>
    <property type="project" value="InterPro"/>
</dbReference>
<dbReference type="STRING" id="665126.ABB55_13190"/>
<evidence type="ECO:0000259" key="8">
    <source>
        <dbReference type="PROSITE" id="PS50928"/>
    </source>
</evidence>
<feature type="transmembrane region" description="Helical" evidence="7">
    <location>
        <begin position="94"/>
        <end position="114"/>
    </location>
</feature>
<feature type="transmembrane region" description="Helical" evidence="7">
    <location>
        <begin position="218"/>
        <end position="239"/>
    </location>
</feature>
<dbReference type="PANTHER" id="PTHR30151">
    <property type="entry name" value="ALKANE SULFONATE ABC TRANSPORTER-RELATED, MEMBRANE SUBUNIT"/>
    <property type="match status" value="1"/>
</dbReference>
<feature type="transmembrane region" description="Helical" evidence="7">
    <location>
        <begin position="63"/>
        <end position="82"/>
    </location>
</feature>
<evidence type="ECO:0000256" key="5">
    <source>
        <dbReference type="ARBA" id="ARBA00022989"/>
    </source>
</evidence>